<gene>
    <name evidence="2" type="ORF">X797_011592</name>
</gene>
<feature type="region of interest" description="Disordered" evidence="1">
    <location>
        <begin position="188"/>
        <end position="228"/>
    </location>
</feature>
<evidence type="ECO:0000313" key="2">
    <source>
        <dbReference type="EMBL" id="EXU95344.1"/>
    </source>
</evidence>
<accession>A0A014N6H9</accession>
<dbReference type="EMBL" id="JELW01000086">
    <property type="protein sequence ID" value="EXU95344.1"/>
    <property type="molecule type" value="Genomic_DNA"/>
</dbReference>
<dbReference type="Proteomes" id="UP000030151">
    <property type="component" value="Unassembled WGS sequence"/>
</dbReference>
<evidence type="ECO:0000313" key="3">
    <source>
        <dbReference type="Proteomes" id="UP000030151"/>
    </source>
</evidence>
<feature type="compositionally biased region" description="Polar residues" evidence="1">
    <location>
        <begin position="1"/>
        <end position="24"/>
    </location>
</feature>
<sequence length="329" mass="37771">MSQSDNWPNGEDTNSQSPQSLTSQSEEDKPATPAPRSRLRPAGKRPVSLPSVNLVSDTKRVARSELDIVTSVRVFWKDVLKGKLDKAIEKTKKTCEAGSTEVILSTTHHGTKNVTLSFDALSIDWRAIDTQLKEWNSLPTKRKKRNVVTISITFDHTVIEAKKELTQQPLPLNYTTYERVLADERLRVENEEKQRMKDQQRKRKRHDSESVSSGPCHGQPCPLGGRPTTPEVVFPTSPLIALLEPRRDFLRAYDVWQIHQASDDEKESYKRIEQLNLERKYDLGMIVSNQPRAFQYYMENDVPEGVAWHYVCDIKGFYKLRKEQHAKNA</sequence>
<dbReference type="AlphaFoldDB" id="A0A014N6H9"/>
<organism evidence="2 3">
    <name type="scientific">Metarhizium robertsii</name>
    <dbReference type="NCBI Taxonomy" id="568076"/>
    <lineage>
        <taxon>Eukaryota</taxon>
        <taxon>Fungi</taxon>
        <taxon>Dikarya</taxon>
        <taxon>Ascomycota</taxon>
        <taxon>Pezizomycotina</taxon>
        <taxon>Sordariomycetes</taxon>
        <taxon>Hypocreomycetidae</taxon>
        <taxon>Hypocreales</taxon>
        <taxon>Clavicipitaceae</taxon>
        <taxon>Metarhizium</taxon>
    </lineage>
</organism>
<comment type="caution">
    <text evidence="2">The sequence shown here is derived from an EMBL/GenBank/DDBJ whole genome shotgun (WGS) entry which is preliminary data.</text>
</comment>
<proteinExistence type="predicted"/>
<feature type="compositionally biased region" description="Basic and acidic residues" evidence="1">
    <location>
        <begin position="188"/>
        <end position="199"/>
    </location>
</feature>
<evidence type="ECO:0000256" key="1">
    <source>
        <dbReference type="SAM" id="MobiDB-lite"/>
    </source>
</evidence>
<protein>
    <submittedName>
        <fullName evidence="2">Uncharacterized protein</fullName>
    </submittedName>
</protein>
<reference evidence="2 3" key="1">
    <citation type="submission" date="2014-02" db="EMBL/GenBank/DDBJ databases">
        <title>The genome sequence of the entomopathogenic fungus Metarhizium robertsii ARSEF 2575.</title>
        <authorList>
            <person name="Giuliano Garisto Donzelli B."/>
            <person name="Roe B.A."/>
            <person name="Macmil S.L."/>
            <person name="Krasnoff S.B."/>
            <person name="Gibson D.M."/>
        </authorList>
    </citation>
    <scope>NUCLEOTIDE SEQUENCE [LARGE SCALE GENOMIC DNA]</scope>
    <source>
        <strain evidence="2 3">ARSEF 2575</strain>
    </source>
</reference>
<dbReference type="HOGENOM" id="CLU_037030_1_0_1"/>
<name>A0A014N6H9_9HYPO</name>
<feature type="region of interest" description="Disordered" evidence="1">
    <location>
        <begin position="1"/>
        <end position="50"/>
    </location>
</feature>